<dbReference type="Pfam" id="PF03914">
    <property type="entry name" value="CBF"/>
    <property type="match status" value="1"/>
</dbReference>
<evidence type="ECO:0000256" key="2">
    <source>
        <dbReference type="SAM" id="MobiDB-lite"/>
    </source>
</evidence>
<dbReference type="InterPro" id="IPR040155">
    <property type="entry name" value="CEBPZ/Mak21-like"/>
</dbReference>
<feature type="region of interest" description="Disordered" evidence="2">
    <location>
        <begin position="907"/>
        <end position="1116"/>
    </location>
</feature>
<dbReference type="InterPro" id="IPR016024">
    <property type="entry name" value="ARM-type_fold"/>
</dbReference>
<dbReference type="FunCoup" id="A0A409YKH5">
    <property type="interactions" value="571"/>
</dbReference>
<evidence type="ECO:0000259" key="3">
    <source>
        <dbReference type="Pfam" id="PF03914"/>
    </source>
</evidence>
<organism evidence="4 5">
    <name type="scientific">Gymnopilus dilepis</name>
    <dbReference type="NCBI Taxonomy" id="231916"/>
    <lineage>
        <taxon>Eukaryota</taxon>
        <taxon>Fungi</taxon>
        <taxon>Dikarya</taxon>
        <taxon>Basidiomycota</taxon>
        <taxon>Agaricomycotina</taxon>
        <taxon>Agaricomycetes</taxon>
        <taxon>Agaricomycetidae</taxon>
        <taxon>Agaricales</taxon>
        <taxon>Agaricineae</taxon>
        <taxon>Hymenogastraceae</taxon>
        <taxon>Gymnopilus</taxon>
    </lineage>
</organism>
<feature type="region of interest" description="Disordered" evidence="2">
    <location>
        <begin position="1"/>
        <end position="39"/>
    </location>
</feature>
<evidence type="ECO:0000313" key="4">
    <source>
        <dbReference type="EMBL" id="PPR03589.1"/>
    </source>
</evidence>
<feature type="region of interest" description="Disordered" evidence="2">
    <location>
        <begin position="523"/>
        <end position="565"/>
    </location>
</feature>
<feature type="compositionally biased region" description="Acidic residues" evidence="2">
    <location>
        <begin position="1077"/>
        <end position="1092"/>
    </location>
</feature>
<comment type="caution">
    <text evidence="4">The sequence shown here is derived from an EMBL/GenBank/DDBJ whole genome shotgun (WGS) entry which is preliminary data.</text>
</comment>
<evidence type="ECO:0000256" key="1">
    <source>
        <dbReference type="ARBA" id="ARBA00007797"/>
    </source>
</evidence>
<protein>
    <recommendedName>
        <fullName evidence="3">CCAAT-binding factor domain-containing protein</fullName>
    </recommendedName>
</protein>
<evidence type="ECO:0000313" key="5">
    <source>
        <dbReference type="Proteomes" id="UP000284706"/>
    </source>
</evidence>
<dbReference type="SUPFAM" id="SSF48371">
    <property type="entry name" value="ARM repeat"/>
    <property type="match status" value="1"/>
</dbReference>
<dbReference type="AlphaFoldDB" id="A0A409YKH5"/>
<gene>
    <name evidence="4" type="ORF">CVT26_006130</name>
</gene>
<feature type="compositionally biased region" description="Acidic residues" evidence="2">
    <location>
        <begin position="919"/>
        <end position="947"/>
    </location>
</feature>
<accession>A0A409YKH5</accession>
<dbReference type="InParanoid" id="A0A409YKH5"/>
<dbReference type="EMBL" id="NHYE01000718">
    <property type="protein sequence ID" value="PPR03589.1"/>
    <property type="molecule type" value="Genomic_DNA"/>
</dbReference>
<sequence>MVRLRKEKGQPTLKNPAPNKETKSKAKSGNKAGDTISKEQVLALGGNEEDMELLKGVDEDEVISGLQNSDVIMALFASLFHAELRLFQPSLQKDLSKFLKDLNLHQETPKAKGKGKEKLETPRAETLKPSKEKKDKKNKNAAQKPEAQVAQPKTTAVSSDAPPPKVQLPTKVSLNPKSRFVFQPTSLWHAAVPPLSPMQSKAIVSPDQLTKFSTKAAELHAADVQTFQTSSSANSSSSEASFLHKIIQSGTLSDRLSALTLLVQSSPLHNTKALETLKGMAERGKGKGGREESLKALRCIVDWWVGGGAPNRKLVYFRDQPLLHPDLTDEILLVWYFEDWLKKYFFSVLQILETLSLDPLPYVRTQTINLIFTLLKDKPEQEQNLLRLLVNKLGDTEKSLASRASYHLLQLLQAHPAMKAIVVNEIISLILRPPAGPATAAPLASTSNATSSAPKHIRFTDAEPAKAATKPKASAEKKTDNPHARYYATVTFNQIVLTPADRDVAVQLVDVYFEMFKELLGEGSSSRDDSIEGDGKEETGKDKEFKTDKGGRVVDGKPKGKGKEKAKMKQGEFKGAAGFTEVEDANSKLISAILTGVNRALPFAKLGAGDAGIDKHMDTLFLITHTSTFNISLQALVLIQHITTSLTTSSSQAASSSSSSLAKSLTDRYYRTLYASLHDTRLATSSKQAMYLNLFFKSVKADAGNDERVKALVRRFVQVLVSAGTACATEFVAGGLFLLGELFSTVPGLRRMINEKPKRDAEENYDPKKREPQFAHASASPLWELTPLLNHYHPAIALHARQLLSSQPLTASADLSQNTLSHFLDRFVYKNPKKVKEGEMPGGRGPSAMQPAASALEGVKLVRGELGPALGAVNEKELLKKRKEDVPVDQLFFHQYFTQKVEREKAKAAKVKKRKEGKEDDLSDENEDEEEDVQGGEVSAEEEDASVESDKEQKATSPAGSEVDEDEEASDLEEAEIWRVMQATMPKEDGDDDLLMDDSDVDEDDDDELLDYSDDEDEESGGDEESEVDEEKSGNEDEGASQDEADEDEDALSLVEASDNEDLIPLDEMPDGLIEYDGSDADEDEEGDEEEWGGISKNKKRKRDEEEKTKKRKKARLPTFASYEDYAKLIEEGPEDDI</sequence>
<proteinExistence type="inferred from homology"/>
<comment type="similarity">
    <text evidence="1">Belongs to the CBF/MAK21 family.</text>
</comment>
<feature type="compositionally biased region" description="Acidic residues" evidence="2">
    <location>
        <begin position="989"/>
        <end position="1051"/>
    </location>
</feature>
<dbReference type="PANTHER" id="PTHR12048:SF0">
    <property type="entry name" value="CCAAT_ENHANCER-BINDING PROTEIN ZETA"/>
    <property type="match status" value="1"/>
</dbReference>
<dbReference type="InterPro" id="IPR005612">
    <property type="entry name" value="CCAAT-binding_factor"/>
</dbReference>
<feature type="region of interest" description="Disordered" evidence="2">
    <location>
        <begin position="106"/>
        <end position="172"/>
    </location>
</feature>
<feature type="domain" description="CCAAT-binding factor" evidence="3">
    <location>
        <begin position="632"/>
        <end position="800"/>
    </location>
</feature>
<feature type="region of interest" description="Disordered" evidence="2">
    <location>
        <begin position="440"/>
        <end position="480"/>
    </location>
</feature>
<dbReference type="OrthoDB" id="28947at2759"/>
<feature type="compositionally biased region" description="Acidic residues" evidence="2">
    <location>
        <begin position="962"/>
        <end position="975"/>
    </location>
</feature>
<feature type="compositionally biased region" description="Basic and acidic residues" evidence="2">
    <location>
        <begin position="106"/>
        <end position="135"/>
    </location>
</feature>
<dbReference type="PANTHER" id="PTHR12048">
    <property type="entry name" value="CCAAT-BINDING FACTOR-RELATED"/>
    <property type="match status" value="1"/>
</dbReference>
<name>A0A409YKH5_9AGAR</name>
<reference evidence="4 5" key="1">
    <citation type="journal article" date="2018" name="Evol. Lett.">
        <title>Horizontal gene cluster transfer increased hallucinogenic mushroom diversity.</title>
        <authorList>
            <person name="Reynolds H.T."/>
            <person name="Vijayakumar V."/>
            <person name="Gluck-Thaler E."/>
            <person name="Korotkin H.B."/>
            <person name="Matheny P.B."/>
            <person name="Slot J.C."/>
        </authorList>
    </citation>
    <scope>NUCLEOTIDE SEQUENCE [LARGE SCALE GENOMIC DNA]</scope>
    <source>
        <strain evidence="4 5">SRW20</strain>
    </source>
</reference>
<dbReference type="GO" id="GO:0005634">
    <property type="term" value="C:nucleus"/>
    <property type="evidence" value="ECO:0007669"/>
    <property type="project" value="TreeGrafter"/>
</dbReference>
<dbReference type="Proteomes" id="UP000284706">
    <property type="component" value="Unassembled WGS sequence"/>
</dbReference>
<keyword evidence="5" id="KW-1185">Reference proteome</keyword>
<feature type="compositionally biased region" description="Low complexity" evidence="2">
    <location>
        <begin position="440"/>
        <end position="454"/>
    </location>
</feature>
<dbReference type="STRING" id="231916.A0A409YKH5"/>
<feature type="compositionally biased region" description="Acidic residues" evidence="2">
    <location>
        <begin position="1058"/>
        <end position="1070"/>
    </location>
</feature>